<evidence type="ECO:0000256" key="1">
    <source>
        <dbReference type="SAM" id="MobiDB-lite"/>
    </source>
</evidence>
<reference evidence="2" key="1">
    <citation type="submission" date="2023-10" db="EMBL/GenBank/DDBJ databases">
        <authorList>
            <person name="Domelevo Entfellner J.-B."/>
        </authorList>
    </citation>
    <scope>NUCLEOTIDE SEQUENCE</scope>
</reference>
<dbReference type="Gramene" id="rna-AYBTSS11_LOCUS27932">
    <property type="protein sequence ID" value="CAJ1975806.1"/>
    <property type="gene ID" value="gene-AYBTSS11_LOCUS27932"/>
</dbReference>
<protein>
    <submittedName>
        <fullName evidence="2">Uncharacterized protein</fullName>
    </submittedName>
</protein>
<feature type="compositionally biased region" description="Polar residues" evidence="1">
    <location>
        <begin position="47"/>
        <end position="57"/>
    </location>
</feature>
<name>A0AA86SZM0_9FABA</name>
<dbReference type="Proteomes" id="UP001189624">
    <property type="component" value="Chromosome 9"/>
</dbReference>
<gene>
    <name evidence="2" type="ORF">AYBTSS11_LOCUS27932</name>
</gene>
<evidence type="ECO:0000313" key="2">
    <source>
        <dbReference type="EMBL" id="CAJ1975806.1"/>
    </source>
</evidence>
<accession>A0AA86SZM0</accession>
<sequence length="57" mass="6376">MGLDESIQEGSEQDFATWHTLLSSTNHFLKMATKSCPKGRGKATRQPPLNSNQSKVW</sequence>
<proteinExistence type="predicted"/>
<dbReference type="EMBL" id="OY731406">
    <property type="protein sequence ID" value="CAJ1975806.1"/>
    <property type="molecule type" value="Genomic_DNA"/>
</dbReference>
<feature type="region of interest" description="Disordered" evidence="1">
    <location>
        <begin position="33"/>
        <end position="57"/>
    </location>
</feature>
<evidence type="ECO:0000313" key="3">
    <source>
        <dbReference type="Proteomes" id="UP001189624"/>
    </source>
</evidence>
<dbReference type="AlphaFoldDB" id="A0AA86SZM0"/>
<keyword evidence="3" id="KW-1185">Reference proteome</keyword>
<organism evidence="2 3">
    <name type="scientific">Sphenostylis stenocarpa</name>
    <dbReference type="NCBI Taxonomy" id="92480"/>
    <lineage>
        <taxon>Eukaryota</taxon>
        <taxon>Viridiplantae</taxon>
        <taxon>Streptophyta</taxon>
        <taxon>Embryophyta</taxon>
        <taxon>Tracheophyta</taxon>
        <taxon>Spermatophyta</taxon>
        <taxon>Magnoliopsida</taxon>
        <taxon>eudicotyledons</taxon>
        <taxon>Gunneridae</taxon>
        <taxon>Pentapetalae</taxon>
        <taxon>rosids</taxon>
        <taxon>fabids</taxon>
        <taxon>Fabales</taxon>
        <taxon>Fabaceae</taxon>
        <taxon>Papilionoideae</taxon>
        <taxon>50 kb inversion clade</taxon>
        <taxon>NPAAA clade</taxon>
        <taxon>indigoferoid/millettioid clade</taxon>
        <taxon>Phaseoleae</taxon>
        <taxon>Sphenostylis</taxon>
    </lineage>
</organism>